<reference evidence="1 2" key="1">
    <citation type="submission" date="2018-11" db="EMBL/GenBank/DDBJ databases">
        <title>Genome sequencing of Lachnoanaerobaculum sp. KCOM 2030 (= ChDC B114).</title>
        <authorList>
            <person name="Kook J.-K."/>
            <person name="Park S.-N."/>
            <person name="Lim Y.K."/>
        </authorList>
    </citation>
    <scope>NUCLEOTIDE SEQUENCE [LARGE SCALE GENOMIC DNA]</scope>
    <source>
        <strain evidence="1 2">KCOM 2030</strain>
    </source>
</reference>
<gene>
    <name evidence="1" type="ORF">EHV10_12465</name>
</gene>
<dbReference type="RefSeq" id="WP_128674928.1">
    <property type="nucleotide sequence ID" value="NZ_RRCO01000006.1"/>
</dbReference>
<evidence type="ECO:0000313" key="2">
    <source>
        <dbReference type="Proteomes" id="UP000272490"/>
    </source>
</evidence>
<protein>
    <submittedName>
        <fullName evidence="1">DUF4160 domain-containing protein</fullName>
    </submittedName>
</protein>
<dbReference type="AlphaFoldDB" id="A0A3P3QTN5"/>
<dbReference type="InterPro" id="IPR025427">
    <property type="entry name" value="DUF4160"/>
</dbReference>
<comment type="caution">
    <text evidence="1">The sequence shown here is derived from an EMBL/GenBank/DDBJ whole genome shotgun (WGS) entry which is preliminary data.</text>
</comment>
<dbReference type="Proteomes" id="UP000272490">
    <property type="component" value="Unassembled WGS sequence"/>
</dbReference>
<accession>A0A3P3QTN5</accession>
<dbReference type="OrthoDB" id="2051749at2"/>
<organism evidence="1 2">
    <name type="scientific">Lachnoanaerobaculum gingivalis</name>
    <dbReference type="NCBI Taxonomy" id="2490855"/>
    <lineage>
        <taxon>Bacteria</taxon>
        <taxon>Bacillati</taxon>
        <taxon>Bacillota</taxon>
        <taxon>Clostridia</taxon>
        <taxon>Lachnospirales</taxon>
        <taxon>Lachnospiraceae</taxon>
        <taxon>Lachnoanaerobaculum</taxon>
    </lineage>
</organism>
<dbReference type="EMBL" id="RRCO01000006">
    <property type="protein sequence ID" value="RRJ24592.1"/>
    <property type="molecule type" value="Genomic_DNA"/>
</dbReference>
<proteinExistence type="predicted"/>
<sequence length="261" mass="31956">MCDYFLNEYSIRGQFDNIDDFFEKFRKYTCPVINEIKKTEQNIIWKKETFWNLEVCNGLTIKDVAYRQDRNGNNPEVVKLKLSIVQLFRDEPFYGDNDNCDIKIEEYQFDDDFKKEYSNINCFTKALENEGRVVSFFHEAFERDSLDIKVLYKNKYYNYTLDNIYRKEWWKNEPKVESIFIEDCSKKYKVEVRAKEFEYHPPHFHVSFNEYAAVFKLKDGSFWKDGKKKWSESMKKEIKDWYDKHKDELNNKWECLHKKIQ</sequence>
<dbReference type="Pfam" id="PF13711">
    <property type="entry name" value="DUF4160"/>
    <property type="match status" value="1"/>
</dbReference>
<keyword evidence="2" id="KW-1185">Reference proteome</keyword>
<evidence type="ECO:0000313" key="1">
    <source>
        <dbReference type="EMBL" id="RRJ24592.1"/>
    </source>
</evidence>
<name>A0A3P3QTN5_9FIRM</name>